<dbReference type="AlphaFoldDB" id="A0A2L1K2P3"/>
<geneLocation type="mitochondrion" evidence="1"/>
<dbReference type="GeneID" id="36276749"/>
<name>A0A2L1K2P3_9PEZI</name>
<gene>
    <name evidence="1" type="primary">orf118</name>
</gene>
<dbReference type="EMBL" id="MG543071">
    <property type="protein sequence ID" value="AVE15074.1"/>
    <property type="molecule type" value="Genomic_DNA"/>
</dbReference>
<protein>
    <submittedName>
        <fullName evidence="1">Uncharacterized protein</fullName>
    </submittedName>
</protein>
<sequence length="118" mass="13848">MKSLFNKGHFIVSSKVRYYSEDHPHLPYLVIKKLDWTADLLFRESASYYAATYADLRDHYGYHISVEAKYEDFKIASWAFNKETFTLANFEKYIVQRCYESASLDEELPQAIITISLA</sequence>
<evidence type="ECO:0000313" key="1">
    <source>
        <dbReference type="EMBL" id="AVE15074.1"/>
    </source>
</evidence>
<reference evidence="1" key="1">
    <citation type="submission" date="2017-11" db="EMBL/GenBank/DDBJ databases">
        <authorList>
            <person name="Han C.G."/>
        </authorList>
    </citation>
    <scope>NUCLEOTIDE SEQUENCE</scope>
</reference>
<accession>A0A2L1K2P3</accession>
<dbReference type="RefSeq" id="YP_009469564.1">
    <property type="nucleotide sequence ID" value="NC_037198.1"/>
</dbReference>
<proteinExistence type="predicted"/>
<keyword evidence="1" id="KW-0496">Mitochondrion</keyword>
<organism evidence="1">
    <name type="scientific">Pseudocercospora mori</name>
    <dbReference type="NCBI Taxonomy" id="1341201"/>
    <lineage>
        <taxon>Eukaryota</taxon>
        <taxon>Fungi</taxon>
        <taxon>Dikarya</taxon>
        <taxon>Ascomycota</taxon>
        <taxon>Pezizomycotina</taxon>
        <taxon>Dothideomycetes</taxon>
        <taxon>Dothideomycetidae</taxon>
        <taxon>Mycosphaerellales</taxon>
        <taxon>Mycosphaerellaceae</taxon>
        <taxon>Pseudocercospora</taxon>
    </lineage>
</organism>